<keyword evidence="1" id="KW-0539">Nucleus</keyword>
<evidence type="ECO:0000256" key="1">
    <source>
        <dbReference type="ARBA" id="ARBA00023242"/>
    </source>
</evidence>
<dbReference type="Gene3D" id="3.30.50.10">
    <property type="entry name" value="Erythroid Transcription Factor GATA-1, subunit A"/>
    <property type="match status" value="1"/>
</dbReference>
<dbReference type="GO" id="GO:0043565">
    <property type="term" value="F:sequence-specific DNA binding"/>
    <property type="evidence" value="ECO:0007669"/>
    <property type="project" value="InterPro"/>
</dbReference>
<evidence type="ECO:0000313" key="6">
    <source>
        <dbReference type="Proteomes" id="UP000694701"/>
    </source>
</evidence>
<dbReference type="GO" id="GO:0008270">
    <property type="term" value="F:zinc ion binding"/>
    <property type="evidence" value="ECO:0007669"/>
    <property type="project" value="UniProtKB-KW"/>
</dbReference>
<keyword evidence="2" id="KW-0479">Metal-binding</keyword>
<dbReference type="PANTHER" id="PTHR47341:SF1">
    <property type="entry name" value="GATA-TYPE ZINC FINGER PROTEIN 1"/>
    <property type="match status" value="1"/>
</dbReference>
<dbReference type="GO" id="GO:0005634">
    <property type="term" value="C:nucleus"/>
    <property type="evidence" value="ECO:0007669"/>
    <property type="project" value="TreeGrafter"/>
</dbReference>
<feature type="domain" description="GATA-type" evidence="4">
    <location>
        <begin position="342"/>
        <end position="377"/>
    </location>
</feature>
<accession>A0A8C2BRT4</accession>
<dbReference type="GO" id="GO:0007283">
    <property type="term" value="P:spermatogenesis"/>
    <property type="evidence" value="ECO:0007669"/>
    <property type="project" value="TreeGrafter"/>
</dbReference>
<feature type="compositionally biased region" description="Basic and acidic residues" evidence="3">
    <location>
        <begin position="183"/>
        <end position="194"/>
    </location>
</feature>
<protein>
    <recommendedName>
        <fullName evidence="4">GATA-type domain-containing protein</fullName>
    </recommendedName>
</protein>
<dbReference type="Ensembl" id="ENSCCRT00020001857.1">
    <property type="protein sequence ID" value="ENSCCRP00020001573.1"/>
    <property type="gene ID" value="ENSCCRG00020000937.1"/>
</dbReference>
<dbReference type="InterPro" id="IPR013088">
    <property type="entry name" value="Znf_NHR/GATA"/>
</dbReference>
<proteinExistence type="predicted"/>
<dbReference type="Pfam" id="PF00320">
    <property type="entry name" value="GATA"/>
    <property type="match status" value="1"/>
</dbReference>
<feature type="region of interest" description="Disordered" evidence="3">
    <location>
        <begin position="167"/>
        <end position="200"/>
    </location>
</feature>
<dbReference type="InterPro" id="IPR000679">
    <property type="entry name" value="Znf_GATA"/>
</dbReference>
<dbReference type="AlphaFoldDB" id="A0A8C2BRT4"/>
<name>A0A8C2BRT4_CYPCA</name>
<organism evidence="5 6">
    <name type="scientific">Cyprinus carpio</name>
    <name type="common">Common carp</name>
    <dbReference type="NCBI Taxonomy" id="7962"/>
    <lineage>
        <taxon>Eukaryota</taxon>
        <taxon>Metazoa</taxon>
        <taxon>Chordata</taxon>
        <taxon>Craniata</taxon>
        <taxon>Vertebrata</taxon>
        <taxon>Euteleostomi</taxon>
        <taxon>Actinopterygii</taxon>
        <taxon>Neopterygii</taxon>
        <taxon>Teleostei</taxon>
        <taxon>Ostariophysi</taxon>
        <taxon>Cypriniformes</taxon>
        <taxon>Cyprinidae</taxon>
        <taxon>Cyprininae</taxon>
        <taxon>Cyprinus</taxon>
    </lineage>
</organism>
<dbReference type="SMART" id="SM00401">
    <property type="entry name" value="ZnF_GATA"/>
    <property type="match status" value="1"/>
</dbReference>
<evidence type="ECO:0000256" key="2">
    <source>
        <dbReference type="PROSITE-ProRule" id="PRU00094"/>
    </source>
</evidence>
<dbReference type="PROSITE" id="PS50114">
    <property type="entry name" value="GATA_ZN_FINGER_2"/>
    <property type="match status" value="1"/>
</dbReference>
<dbReference type="GO" id="GO:0006357">
    <property type="term" value="P:regulation of transcription by RNA polymerase II"/>
    <property type="evidence" value="ECO:0007669"/>
    <property type="project" value="TreeGrafter"/>
</dbReference>
<evidence type="ECO:0000256" key="3">
    <source>
        <dbReference type="SAM" id="MobiDB-lite"/>
    </source>
</evidence>
<dbReference type="Proteomes" id="UP000694701">
    <property type="component" value="Unplaced"/>
</dbReference>
<dbReference type="CDD" id="cd00202">
    <property type="entry name" value="ZnF_GATA"/>
    <property type="match status" value="1"/>
</dbReference>
<dbReference type="InterPro" id="IPR053116">
    <property type="entry name" value="GATA-type_Znf_Regulator"/>
</dbReference>
<reference evidence="5" key="1">
    <citation type="submission" date="2025-08" db="UniProtKB">
        <authorList>
            <consortium name="Ensembl"/>
        </authorList>
    </citation>
    <scope>IDENTIFICATION</scope>
</reference>
<evidence type="ECO:0000259" key="4">
    <source>
        <dbReference type="PROSITE" id="PS50114"/>
    </source>
</evidence>
<dbReference type="SUPFAM" id="SSF57716">
    <property type="entry name" value="Glucocorticoid receptor-like (DNA-binding domain)"/>
    <property type="match status" value="1"/>
</dbReference>
<feature type="region of interest" description="Disordered" evidence="3">
    <location>
        <begin position="258"/>
        <end position="287"/>
    </location>
</feature>
<dbReference type="GO" id="GO:0048599">
    <property type="term" value="P:oocyte development"/>
    <property type="evidence" value="ECO:0007669"/>
    <property type="project" value="TreeGrafter"/>
</dbReference>
<sequence>MSSHACSPEDVQHQHVTQSSILLLLQEATKLAPPMDDESLSSGPSHVENQDVLSVREDSEFSGSFSIMHESERSSSAWEVMRLINQQCERLLQSGCEDGGPVDLDPSDVTETVVTSRPPLEPECPAVSCSSAPADACFSVIELTDVEEIKDPEDLADLIKTHTADKISTSEKTENPSVLQVGSRDEGHSDHDESVVPSTGNDCPLDFTSCLVSERDAESVWLPLNASENTQCSPQPADLNNNLIERVHKELQGQLDVQTCSWDSGRRTQRKQPRPTRSPDPQDPDVQGVTFSMYPELDADQSRLIITSNYSEEIRRWRRSRSSRCRTQRSNSSEEESDSCGLSRSKMCASCCTRKTPLWRDAEDGTPLCNACGIRYKKYRVRCQQCWNIPKKDANTHSTCLKCGDVLKLKCSSWQTLRVLVWFWSQGFAESDCDSAVTRLLSQVHHVQVSGSESDNHVACLV</sequence>
<dbReference type="PANTHER" id="PTHR47341">
    <property type="entry name" value="GATA-TYPE ZINC FINGER PROTEIN 1"/>
    <property type="match status" value="1"/>
</dbReference>
<keyword evidence="2" id="KW-0863">Zinc-finger</keyword>
<evidence type="ECO:0000313" key="5">
    <source>
        <dbReference type="Ensembl" id="ENSCCRP00020001573.1"/>
    </source>
</evidence>
<keyword evidence="2" id="KW-0862">Zinc</keyword>